<reference evidence="1" key="1">
    <citation type="submission" date="2014-07" db="EMBL/GenBank/DDBJ databases">
        <authorList>
            <person name="Hornung V.Bastian."/>
        </authorList>
    </citation>
    <scope>NUCLEOTIDE SEQUENCE</scope>
    <source>
        <strain evidence="1">PCE-S</strain>
    </source>
</reference>
<gene>
    <name evidence="1" type="ORF">DPCES_5417</name>
</gene>
<accession>A0A098AUB0</accession>
<sequence length="51" mass="5592">MSPMPRPMEASAVGSHVKSTPELTCIPLNTKEFNALSTTTRKKVFAHAYLT</sequence>
<dbReference type="EMBL" id="LK996040">
    <property type="protein sequence ID" value="CDV96415.1"/>
    <property type="molecule type" value="Genomic_DNA"/>
</dbReference>
<dbReference type="PATRIC" id="fig|49338.4.peg.5830"/>
<evidence type="ECO:0000313" key="1">
    <source>
        <dbReference type="EMBL" id="CDV96415.1"/>
    </source>
</evidence>
<dbReference type="AlphaFoldDB" id="A0A098AUB0"/>
<organism evidence="1">
    <name type="scientific">Desulfitobacterium hafniense</name>
    <name type="common">Desulfitobacterium frappieri</name>
    <dbReference type="NCBI Taxonomy" id="49338"/>
    <lineage>
        <taxon>Bacteria</taxon>
        <taxon>Bacillati</taxon>
        <taxon>Bacillota</taxon>
        <taxon>Clostridia</taxon>
        <taxon>Eubacteriales</taxon>
        <taxon>Desulfitobacteriaceae</taxon>
        <taxon>Desulfitobacterium</taxon>
    </lineage>
</organism>
<proteinExistence type="predicted"/>
<protein>
    <submittedName>
        <fullName evidence="1">Uncharacterized protein</fullName>
    </submittedName>
</protein>
<name>A0A098AUB0_DESHA</name>
<feature type="non-terminal residue" evidence="1">
    <location>
        <position position="51"/>
    </location>
</feature>